<accession>A0ABS9Q2Q6</accession>
<comment type="similarity">
    <text evidence="2">Belongs to the EamA transporter family.</text>
</comment>
<evidence type="ECO:0000259" key="7">
    <source>
        <dbReference type="Pfam" id="PF00892"/>
    </source>
</evidence>
<dbReference type="InterPro" id="IPR000620">
    <property type="entry name" value="EamA_dom"/>
</dbReference>
<dbReference type="Proteomes" id="UP001521931">
    <property type="component" value="Unassembled WGS sequence"/>
</dbReference>
<feature type="transmembrane region" description="Helical" evidence="6">
    <location>
        <begin position="87"/>
        <end position="109"/>
    </location>
</feature>
<dbReference type="PANTHER" id="PTHR32322">
    <property type="entry name" value="INNER MEMBRANE TRANSPORTER"/>
    <property type="match status" value="1"/>
</dbReference>
<evidence type="ECO:0000313" key="9">
    <source>
        <dbReference type="Proteomes" id="UP001521931"/>
    </source>
</evidence>
<gene>
    <name evidence="8" type="ORF">MHL29_05620</name>
</gene>
<feature type="domain" description="EamA" evidence="7">
    <location>
        <begin position="145"/>
        <end position="280"/>
    </location>
</feature>
<evidence type="ECO:0000256" key="1">
    <source>
        <dbReference type="ARBA" id="ARBA00004141"/>
    </source>
</evidence>
<dbReference type="SUPFAM" id="SSF103481">
    <property type="entry name" value="Multidrug resistance efflux transporter EmrE"/>
    <property type="match status" value="2"/>
</dbReference>
<comment type="subcellular location">
    <subcellularLocation>
        <location evidence="1">Membrane</location>
        <topology evidence="1">Multi-pass membrane protein</topology>
    </subcellularLocation>
</comment>
<keyword evidence="9" id="KW-1185">Reference proteome</keyword>
<dbReference type="EMBL" id="JAKRCV010000011">
    <property type="protein sequence ID" value="MCG7321373.1"/>
    <property type="molecule type" value="Genomic_DNA"/>
</dbReference>
<sequence length="307" mass="32833">MMPRKDTFLACVVILIWGVNFVAAKYGMEVIPPLLFAALRFTLVAFPAVLFVRPPGNGWRTVLACGATMSAGQFALLYTAMNLGMPAGLASLVLQIQTVFTVTIAALVLRELPTRWQVAGIAIGVLGMVVVGWEFMVAAPVLPFVMTIAAAASWGMGNVLTRRRPPRDGFSLVVWSALVAPLPLLGLSLWLEGWERDLHALTHLTLTSVLGLAFVTYGASMAGYGLWNLLLSRHAASTVSPWSMFVPVIGTVAAYFYNGETPTVLGLVGAVVIIVGVLMALGVIGPRRRPRSDLPDREHPASEPAGL</sequence>
<dbReference type="RefSeq" id="WP_019284353.1">
    <property type="nucleotide sequence ID" value="NZ_DAMCTM010000021.1"/>
</dbReference>
<dbReference type="PANTHER" id="PTHR32322:SF9">
    <property type="entry name" value="AMINO-ACID METABOLITE EFFLUX PUMP-RELATED"/>
    <property type="match status" value="1"/>
</dbReference>
<keyword evidence="5 6" id="KW-0472">Membrane</keyword>
<feature type="transmembrane region" description="Helical" evidence="6">
    <location>
        <begin position="34"/>
        <end position="52"/>
    </location>
</feature>
<keyword evidence="3 6" id="KW-0812">Transmembrane</keyword>
<feature type="transmembrane region" description="Helical" evidence="6">
    <location>
        <begin position="141"/>
        <end position="160"/>
    </location>
</feature>
<name>A0ABS9Q2Q6_9MICO</name>
<keyword evidence="4 6" id="KW-1133">Transmembrane helix</keyword>
<evidence type="ECO:0000313" key="8">
    <source>
        <dbReference type="EMBL" id="MCG7321373.1"/>
    </source>
</evidence>
<feature type="transmembrane region" description="Helical" evidence="6">
    <location>
        <begin position="203"/>
        <end position="227"/>
    </location>
</feature>
<reference evidence="8 9" key="1">
    <citation type="submission" date="2022-02" db="EMBL/GenBank/DDBJ databases">
        <title>Uncovering new skin microbiome diversity through culturing and metagenomics.</title>
        <authorList>
            <person name="Conlan S."/>
            <person name="Deming C."/>
            <person name="Nisc Comparative Sequencing Program N."/>
            <person name="Segre J.A."/>
        </authorList>
    </citation>
    <scope>NUCLEOTIDE SEQUENCE [LARGE SCALE GENOMIC DNA]</scope>
    <source>
        <strain evidence="8 9">ACRQZ</strain>
    </source>
</reference>
<evidence type="ECO:0000256" key="2">
    <source>
        <dbReference type="ARBA" id="ARBA00007362"/>
    </source>
</evidence>
<feature type="transmembrane region" description="Helical" evidence="6">
    <location>
        <begin position="172"/>
        <end position="191"/>
    </location>
</feature>
<evidence type="ECO:0000256" key="3">
    <source>
        <dbReference type="ARBA" id="ARBA00022692"/>
    </source>
</evidence>
<evidence type="ECO:0000256" key="4">
    <source>
        <dbReference type="ARBA" id="ARBA00022989"/>
    </source>
</evidence>
<organism evidence="8 9">
    <name type="scientific">Arsenicicoccus bolidensis</name>
    <dbReference type="NCBI Taxonomy" id="229480"/>
    <lineage>
        <taxon>Bacteria</taxon>
        <taxon>Bacillati</taxon>
        <taxon>Actinomycetota</taxon>
        <taxon>Actinomycetes</taxon>
        <taxon>Micrococcales</taxon>
        <taxon>Intrasporangiaceae</taxon>
        <taxon>Arsenicicoccus</taxon>
    </lineage>
</organism>
<dbReference type="Pfam" id="PF00892">
    <property type="entry name" value="EamA"/>
    <property type="match status" value="2"/>
</dbReference>
<feature type="transmembrane region" description="Helical" evidence="6">
    <location>
        <begin position="263"/>
        <end position="284"/>
    </location>
</feature>
<feature type="transmembrane region" description="Helical" evidence="6">
    <location>
        <begin position="59"/>
        <end position="81"/>
    </location>
</feature>
<protein>
    <submittedName>
        <fullName evidence="8">EamA family transporter</fullName>
    </submittedName>
</protein>
<evidence type="ECO:0000256" key="6">
    <source>
        <dbReference type="SAM" id="Phobius"/>
    </source>
</evidence>
<evidence type="ECO:0000256" key="5">
    <source>
        <dbReference type="ARBA" id="ARBA00023136"/>
    </source>
</evidence>
<comment type="caution">
    <text evidence="8">The sequence shown here is derived from an EMBL/GenBank/DDBJ whole genome shotgun (WGS) entry which is preliminary data.</text>
</comment>
<dbReference type="InterPro" id="IPR050638">
    <property type="entry name" value="AA-Vitamin_Transporters"/>
</dbReference>
<dbReference type="InterPro" id="IPR037185">
    <property type="entry name" value="EmrE-like"/>
</dbReference>
<feature type="transmembrane region" description="Helical" evidence="6">
    <location>
        <begin position="239"/>
        <end position="257"/>
    </location>
</feature>
<feature type="transmembrane region" description="Helical" evidence="6">
    <location>
        <begin position="116"/>
        <end position="135"/>
    </location>
</feature>
<proteinExistence type="inferred from homology"/>
<feature type="domain" description="EamA" evidence="7">
    <location>
        <begin position="8"/>
        <end position="131"/>
    </location>
</feature>